<keyword evidence="2" id="KW-0812">Transmembrane</keyword>
<keyword evidence="5" id="KW-1185">Reference proteome</keyword>
<feature type="transmembrane region" description="Helical" evidence="2">
    <location>
        <begin position="239"/>
        <end position="256"/>
    </location>
</feature>
<reference evidence="4 5" key="1">
    <citation type="submission" date="2023-07" db="EMBL/GenBank/DDBJ databases">
        <title>Genomic Encyclopedia of Type Strains, Phase IV (KMG-IV): sequencing the most valuable type-strain genomes for metagenomic binning, comparative biology and taxonomic classification.</title>
        <authorList>
            <person name="Goeker M."/>
        </authorList>
    </citation>
    <scope>NUCLEOTIDE SEQUENCE [LARGE SCALE GENOMIC DNA]</scope>
    <source>
        <strain evidence="4 5">DSM 14914</strain>
    </source>
</reference>
<feature type="compositionally biased region" description="Polar residues" evidence="1">
    <location>
        <begin position="191"/>
        <end position="210"/>
    </location>
</feature>
<gene>
    <name evidence="4" type="ORF">QOZ95_005065</name>
</gene>
<comment type="caution">
    <text evidence="4">The sequence shown here is derived from an EMBL/GenBank/DDBJ whole genome shotgun (WGS) entry which is preliminary data.</text>
</comment>
<keyword evidence="3" id="KW-0732">Signal</keyword>
<feature type="signal peptide" evidence="3">
    <location>
        <begin position="1"/>
        <end position="26"/>
    </location>
</feature>
<evidence type="ECO:0000313" key="4">
    <source>
        <dbReference type="EMBL" id="MDQ0496865.1"/>
    </source>
</evidence>
<organism evidence="4 5">
    <name type="scientific">Paenibacillus brasilensis</name>
    <dbReference type="NCBI Taxonomy" id="128574"/>
    <lineage>
        <taxon>Bacteria</taxon>
        <taxon>Bacillati</taxon>
        <taxon>Bacillota</taxon>
        <taxon>Bacilli</taxon>
        <taxon>Bacillales</taxon>
        <taxon>Paenibacillaceae</taxon>
        <taxon>Paenibacillus</taxon>
    </lineage>
</organism>
<evidence type="ECO:0000313" key="5">
    <source>
        <dbReference type="Proteomes" id="UP001242811"/>
    </source>
</evidence>
<proteinExistence type="predicted"/>
<evidence type="ECO:0000256" key="2">
    <source>
        <dbReference type="SAM" id="Phobius"/>
    </source>
</evidence>
<feature type="chain" id="PRO_5046628177" evidence="3">
    <location>
        <begin position="27"/>
        <end position="268"/>
    </location>
</feature>
<accession>A0ABU0L6L0</accession>
<protein>
    <submittedName>
        <fullName evidence="4">Uncharacterized protein</fullName>
    </submittedName>
</protein>
<feature type="compositionally biased region" description="Polar residues" evidence="1">
    <location>
        <begin position="43"/>
        <end position="69"/>
    </location>
</feature>
<evidence type="ECO:0000256" key="3">
    <source>
        <dbReference type="SAM" id="SignalP"/>
    </source>
</evidence>
<evidence type="ECO:0000256" key="1">
    <source>
        <dbReference type="SAM" id="MobiDB-lite"/>
    </source>
</evidence>
<dbReference type="EMBL" id="JAUSWA010000046">
    <property type="protein sequence ID" value="MDQ0496865.1"/>
    <property type="molecule type" value="Genomic_DNA"/>
</dbReference>
<dbReference type="RefSeq" id="WP_152378628.1">
    <property type="nucleotide sequence ID" value="NZ_CP045297.1"/>
</dbReference>
<keyword evidence="2" id="KW-0472">Membrane</keyword>
<feature type="region of interest" description="Disordered" evidence="1">
    <location>
        <begin position="168"/>
        <end position="210"/>
    </location>
</feature>
<feature type="compositionally biased region" description="Basic and acidic residues" evidence="1">
    <location>
        <begin position="176"/>
        <end position="187"/>
    </location>
</feature>
<sequence length="268" mass="29235">MRKHFVLLTALIVIIFSAIVATPVLAAGEVPSPSTAKKAVKKGTTSQKPAAQASDKQPQPATGTESVGQEQTVTTLQLSAVVPVEFKQTILVNFISGDKENIMARLDSPNGYLYSEEDIKPGTYKVDFINIVGENATDYNIEASHQVVVKEGTVTKFTMQLALKPTAKKQNIPSEKQTKEPTEESMERLLNGTNESGSVTTNDTQVSTEENITEPVAATKPAETPSKPKFTIDPTKLKMIIWGGIIAVLALLVFLYKKLSYKHDYYDC</sequence>
<name>A0ABU0L6L0_9BACL</name>
<dbReference type="Proteomes" id="UP001242811">
    <property type="component" value="Unassembled WGS sequence"/>
</dbReference>
<keyword evidence="2" id="KW-1133">Transmembrane helix</keyword>
<feature type="region of interest" description="Disordered" evidence="1">
    <location>
        <begin position="35"/>
        <end position="69"/>
    </location>
</feature>